<name>D7EAT3_METEZ</name>
<evidence type="ECO:0000259" key="2">
    <source>
        <dbReference type="Pfam" id="PF06094"/>
    </source>
</evidence>
<dbReference type="PANTHER" id="PTHR12510:SF4">
    <property type="entry name" value="GAMMA-GLUTAMYLAMINECYCLOTRANSFERASE"/>
    <property type="match status" value="1"/>
</dbReference>
<evidence type="ECO:0000313" key="4">
    <source>
        <dbReference type="Proteomes" id="UP000000391"/>
    </source>
</evidence>
<keyword evidence="4" id="KW-1185">Reference proteome</keyword>
<gene>
    <name evidence="3" type="ordered locus">Metev_1606</name>
</gene>
<dbReference type="InterPro" id="IPR009288">
    <property type="entry name" value="AIG2-like_dom"/>
</dbReference>
<dbReference type="AlphaFoldDB" id="D7EAT3"/>
<dbReference type="InterPro" id="IPR039126">
    <property type="entry name" value="GGACT"/>
</dbReference>
<dbReference type="STRING" id="644295.Metev_1606"/>
<dbReference type="PANTHER" id="PTHR12510">
    <property type="entry name" value="TROPONIN C-AKIN-1 PROTEIN"/>
    <property type="match status" value="1"/>
</dbReference>
<dbReference type="KEGG" id="mev:Metev_1606"/>
<dbReference type="CDD" id="cd06661">
    <property type="entry name" value="GGCT_like"/>
    <property type="match status" value="1"/>
</dbReference>
<dbReference type="Gene3D" id="3.10.490.10">
    <property type="entry name" value="Gamma-glutamyl cyclotransferase-like"/>
    <property type="match status" value="1"/>
</dbReference>
<dbReference type="GO" id="GO:0005829">
    <property type="term" value="C:cytosol"/>
    <property type="evidence" value="ECO:0007669"/>
    <property type="project" value="TreeGrafter"/>
</dbReference>
<feature type="domain" description="Gamma-glutamylcyclotransferase AIG2-like" evidence="2">
    <location>
        <begin position="3"/>
        <end position="114"/>
    </location>
</feature>
<dbReference type="Proteomes" id="UP000000391">
    <property type="component" value="Chromosome"/>
</dbReference>
<dbReference type="InterPro" id="IPR013024">
    <property type="entry name" value="GGCT-like"/>
</dbReference>
<protein>
    <submittedName>
        <fullName evidence="3">AIG2 family protein</fullName>
    </submittedName>
</protein>
<dbReference type="Pfam" id="PF06094">
    <property type="entry name" value="GGACT"/>
    <property type="match status" value="1"/>
</dbReference>
<dbReference type="RefSeq" id="WP_013195015.1">
    <property type="nucleotide sequence ID" value="NC_014253.1"/>
</dbReference>
<reference evidence="3 4" key="1">
    <citation type="submission" date="2010-06" db="EMBL/GenBank/DDBJ databases">
        <title>Complete sequence chromosome of Methanohalobium evestigatum Z-7303.</title>
        <authorList>
            <consortium name="US DOE Joint Genome Institute"/>
            <person name="Lucas S."/>
            <person name="Copeland A."/>
            <person name="Lapidus A."/>
            <person name="Cheng J.-F."/>
            <person name="Bruce D."/>
            <person name="Goodwin L."/>
            <person name="Pitluck S."/>
            <person name="Saunders E."/>
            <person name="Detter J.C."/>
            <person name="Han C."/>
            <person name="Tapia R."/>
            <person name="Land M."/>
            <person name="Hauser L."/>
            <person name="Kyrpides N."/>
            <person name="Mikhailova N."/>
            <person name="Sieprawska-Lupa M."/>
            <person name="Whitman W.B."/>
            <person name="Anderson I."/>
            <person name="Woyke T."/>
        </authorList>
    </citation>
    <scope>NUCLEOTIDE SEQUENCE [LARGE SCALE GENOMIC DNA]</scope>
    <source>
        <strain evidence="4">ATCC BAA-1072 / DSM 3721 / NBRC 107634 / OCM 161 / Z-7303</strain>
    </source>
</reference>
<evidence type="ECO:0000256" key="1">
    <source>
        <dbReference type="ARBA" id="ARBA00008861"/>
    </source>
</evidence>
<dbReference type="OrthoDB" id="100169at2157"/>
<dbReference type="InterPro" id="IPR036568">
    <property type="entry name" value="GGCT-like_sf"/>
</dbReference>
<evidence type="ECO:0000313" key="3">
    <source>
        <dbReference type="EMBL" id="ADI74450.1"/>
    </source>
</evidence>
<dbReference type="HOGENOM" id="CLU_083466_5_1_2"/>
<comment type="similarity">
    <text evidence="1">Belongs to the gamma-glutamylcyclotransferase family.</text>
</comment>
<dbReference type="SUPFAM" id="SSF110857">
    <property type="entry name" value="Gamma-glutamyl cyclotransferase-like"/>
    <property type="match status" value="1"/>
</dbReference>
<dbReference type="EMBL" id="CP002069">
    <property type="protein sequence ID" value="ADI74450.1"/>
    <property type="molecule type" value="Genomic_DNA"/>
</dbReference>
<dbReference type="GeneID" id="9347247"/>
<sequence length="115" mass="13139">MYVFVYGTLKSGCVNSNLLNDADFISSASTIDKYTMLDFGIFPGVVEGNTSKIYGEVYDVDFNTLVSIDEFEGVWFCRDEVRLDNNIIAYMYFLVQIPDAFDNKYEIVESGNWQC</sequence>
<organism evidence="3 4">
    <name type="scientific">Methanohalobium evestigatum (strain ATCC BAA-1072 / DSM 3721 / NBRC 107634 / OCM 161 / Z-7303)</name>
    <dbReference type="NCBI Taxonomy" id="644295"/>
    <lineage>
        <taxon>Archaea</taxon>
        <taxon>Methanobacteriati</taxon>
        <taxon>Methanobacteriota</taxon>
        <taxon>Stenosarchaea group</taxon>
        <taxon>Methanomicrobia</taxon>
        <taxon>Methanosarcinales</taxon>
        <taxon>Methanosarcinaceae</taxon>
        <taxon>Methanohalobium</taxon>
    </lineage>
</organism>
<accession>D7EAT3</accession>
<dbReference type="GO" id="GO:0061929">
    <property type="term" value="F:gamma-glutamylaminecyclotransferase activity"/>
    <property type="evidence" value="ECO:0007669"/>
    <property type="project" value="InterPro"/>
</dbReference>
<proteinExistence type="inferred from homology"/>